<keyword evidence="7" id="KW-0456">Lyase</keyword>
<accession>A0A433JAI7</accession>
<dbReference type="Gene3D" id="2.160.20.10">
    <property type="entry name" value="Single-stranded right-handed beta-helix, Pectin lyase-like"/>
    <property type="match status" value="1"/>
</dbReference>
<evidence type="ECO:0000313" key="11">
    <source>
        <dbReference type="EMBL" id="RUQ72216.1"/>
    </source>
</evidence>
<evidence type="ECO:0000256" key="7">
    <source>
        <dbReference type="ARBA" id="ARBA00023239"/>
    </source>
</evidence>
<dbReference type="InterPro" id="IPR011459">
    <property type="entry name" value="DUF1565"/>
</dbReference>
<dbReference type="GO" id="GO:0046872">
    <property type="term" value="F:metal ion binding"/>
    <property type="evidence" value="ECO:0007669"/>
    <property type="project" value="UniProtKB-KW"/>
</dbReference>
<evidence type="ECO:0000259" key="10">
    <source>
        <dbReference type="Pfam" id="PF07602"/>
    </source>
</evidence>
<keyword evidence="4" id="KW-0479">Metal-binding</keyword>
<dbReference type="SMART" id="SM00710">
    <property type="entry name" value="PbH1"/>
    <property type="match status" value="4"/>
</dbReference>
<evidence type="ECO:0000256" key="4">
    <source>
        <dbReference type="ARBA" id="ARBA00022723"/>
    </source>
</evidence>
<organism evidence="11 12">
    <name type="scientific">Azospirillum doebereinerae</name>
    <dbReference type="NCBI Taxonomy" id="92933"/>
    <lineage>
        <taxon>Bacteria</taxon>
        <taxon>Pseudomonadati</taxon>
        <taxon>Pseudomonadota</taxon>
        <taxon>Alphaproteobacteria</taxon>
        <taxon>Rhodospirillales</taxon>
        <taxon>Azospirillaceae</taxon>
        <taxon>Azospirillum</taxon>
    </lineage>
</organism>
<keyword evidence="12" id="KW-1185">Reference proteome</keyword>
<proteinExistence type="inferred from homology"/>
<gene>
    <name evidence="11" type="ORF">EJ913_11045</name>
</gene>
<comment type="subcellular location">
    <subcellularLocation>
        <location evidence="2">Secreted</location>
    </subcellularLocation>
</comment>
<dbReference type="SUPFAM" id="SSF51126">
    <property type="entry name" value="Pectin lyase-like"/>
    <property type="match status" value="1"/>
</dbReference>
<dbReference type="Pfam" id="PF07602">
    <property type="entry name" value="DUF1565"/>
    <property type="match status" value="1"/>
</dbReference>
<comment type="cofactor">
    <cofactor evidence="1">
        <name>Ca(2+)</name>
        <dbReference type="ChEBI" id="CHEBI:29108"/>
    </cofactor>
</comment>
<evidence type="ECO:0000256" key="2">
    <source>
        <dbReference type="ARBA" id="ARBA00004613"/>
    </source>
</evidence>
<dbReference type="EMBL" id="RZIJ01000007">
    <property type="protein sequence ID" value="RUQ72216.1"/>
    <property type="molecule type" value="Genomic_DNA"/>
</dbReference>
<evidence type="ECO:0000256" key="9">
    <source>
        <dbReference type="SAM" id="MobiDB-lite"/>
    </source>
</evidence>
<dbReference type="AlphaFoldDB" id="A0A433JAI7"/>
<evidence type="ECO:0000256" key="6">
    <source>
        <dbReference type="ARBA" id="ARBA00022837"/>
    </source>
</evidence>
<dbReference type="InterPro" id="IPR052052">
    <property type="entry name" value="Polysaccharide_Lyase_9"/>
</dbReference>
<keyword evidence="5" id="KW-0732">Signal</keyword>
<evidence type="ECO:0000256" key="3">
    <source>
        <dbReference type="ARBA" id="ARBA00022525"/>
    </source>
</evidence>
<feature type="domain" description="DUF1565" evidence="10">
    <location>
        <begin position="14"/>
        <end position="51"/>
    </location>
</feature>
<dbReference type="GO" id="GO:0005576">
    <property type="term" value="C:extracellular region"/>
    <property type="evidence" value="ECO:0007669"/>
    <property type="project" value="UniProtKB-SubCell"/>
</dbReference>
<evidence type="ECO:0000256" key="8">
    <source>
        <dbReference type="ARBA" id="ARBA00038263"/>
    </source>
</evidence>
<sequence length="380" mass="39666">MAELIVALHVSSAKGSDSNPGTVDRPFQSILKASQVARPGTTVHVAPGTYRGGFQTTASGTVNAPIRYVSDVKWGARIVPGSGGGHEAWDNRGSNVVIDGFEIDGSVAGGGKPWLFGLYTAGSNSVVRNMKVHDIARSTAAMKVADTGQGGAGIMADGWAGGTNMTVIGNEVYDIGPAKRSSGLVHGVYMATSGLVQNNLVYQIAGDGVTSWHDATDLIIVNNTVFQARGAGIMIGAGDHYHGDAPHDHSQVSNNIVYDNRKGIEEHGELGFHNSYSNNLVYGNRSDWRLRTGKASGSIGADPGFVNYRKLGGGDYRLTAGSPAVDAGISESAPATDVRGVPRPQGKSIDVGAHERVAESREASDRQSSIRQPATSGRAQ</sequence>
<reference evidence="11 12" key="1">
    <citation type="submission" date="2018-12" db="EMBL/GenBank/DDBJ databases">
        <authorList>
            <person name="Yang Y."/>
        </authorList>
    </citation>
    <scope>NUCLEOTIDE SEQUENCE [LARGE SCALE GENOMIC DNA]</scope>
    <source>
        <strain evidence="11 12">GSF71</strain>
    </source>
</reference>
<dbReference type="PANTHER" id="PTHR40088:SF1">
    <property type="entry name" value="PECTATE LYASE PEL9"/>
    <property type="match status" value="1"/>
</dbReference>
<evidence type="ECO:0000256" key="1">
    <source>
        <dbReference type="ARBA" id="ARBA00001913"/>
    </source>
</evidence>
<keyword evidence="3" id="KW-0964">Secreted</keyword>
<feature type="compositionally biased region" description="Polar residues" evidence="9">
    <location>
        <begin position="366"/>
        <end position="380"/>
    </location>
</feature>
<keyword evidence="6" id="KW-0106">Calcium</keyword>
<dbReference type="NCBIfam" id="NF041518">
    <property type="entry name" value="choice_anch_Q"/>
    <property type="match status" value="1"/>
</dbReference>
<feature type="region of interest" description="Disordered" evidence="9">
    <location>
        <begin position="328"/>
        <end position="380"/>
    </location>
</feature>
<dbReference type="InterPro" id="IPR011050">
    <property type="entry name" value="Pectin_lyase_fold/virulence"/>
</dbReference>
<dbReference type="Proteomes" id="UP000280346">
    <property type="component" value="Unassembled WGS sequence"/>
</dbReference>
<protein>
    <submittedName>
        <fullName evidence="11">DUF1565 domain-containing protein</fullName>
    </submittedName>
</protein>
<dbReference type="InterPro" id="IPR012334">
    <property type="entry name" value="Pectin_lyas_fold"/>
</dbReference>
<dbReference type="InterPro" id="IPR006626">
    <property type="entry name" value="PbH1"/>
</dbReference>
<evidence type="ECO:0000313" key="12">
    <source>
        <dbReference type="Proteomes" id="UP000280346"/>
    </source>
</evidence>
<dbReference type="OrthoDB" id="7300353at2"/>
<dbReference type="InterPro" id="IPR059226">
    <property type="entry name" value="Choice_anch_Q_dom"/>
</dbReference>
<dbReference type="GO" id="GO:0016837">
    <property type="term" value="F:carbon-oxygen lyase activity, acting on polysaccharides"/>
    <property type="evidence" value="ECO:0007669"/>
    <property type="project" value="TreeGrafter"/>
</dbReference>
<evidence type="ECO:0000256" key="5">
    <source>
        <dbReference type="ARBA" id="ARBA00022729"/>
    </source>
</evidence>
<feature type="compositionally biased region" description="Basic and acidic residues" evidence="9">
    <location>
        <begin position="352"/>
        <end position="365"/>
    </location>
</feature>
<name>A0A433JAI7_9PROT</name>
<dbReference type="PANTHER" id="PTHR40088">
    <property type="entry name" value="PECTATE LYASE (EUROFUNG)"/>
    <property type="match status" value="1"/>
</dbReference>
<comment type="caution">
    <text evidence="11">The sequence shown here is derived from an EMBL/GenBank/DDBJ whole genome shotgun (WGS) entry which is preliminary data.</text>
</comment>
<comment type="similarity">
    <text evidence="8">Belongs to the polysaccharide lyase 9 family.</text>
</comment>